<dbReference type="PANTHER" id="PTHR23236">
    <property type="entry name" value="EUKARYOTIC TRANSLATION INITIATION FACTOR 4B/4H"/>
    <property type="match status" value="1"/>
</dbReference>
<keyword evidence="1 2" id="KW-0694">RNA-binding</keyword>
<sequence>MVKKRFIAFIGNLPFDLTENDLKEFFSPIEDIQIRMRHNKEGKFRGFAFAECTNNDQFQKLLRMHHLELKGRKVNIEMSAGGGGKSEARKQKIKKVNEKITKFRKTIFKGSSEHKKKKEAAEDSNE</sequence>
<dbReference type="PANTHER" id="PTHR23236:SF51">
    <property type="entry name" value="NUCLEOLAR PROTEIN 6"/>
    <property type="match status" value="1"/>
</dbReference>
<dbReference type="AlphaFoldDB" id="A0AAU9IYH9"/>
<feature type="region of interest" description="Disordered" evidence="3">
    <location>
        <begin position="107"/>
        <end position="126"/>
    </location>
</feature>
<dbReference type="CDD" id="cd12400">
    <property type="entry name" value="RRM_Nop6"/>
    <property type="match status" value="1"/>
</dbReference>
<keyword evidence="6" id="KW-1185">Reference proteome</keyword>
<evidence type="ECO:0000259" key="4">
    <source>
        <dbReference type="PROSITE" id="PS50102"/>
    </source>
</evidence>
<evidence type="ECO:0000313" key="6">
    <source>
        <dbReference type="Proteomes" id="UP001162131"/>
    </source>
</evidence>
<protein>
    <recommendedName>
        <fullName evidence="4">RRM domain-containing protein</fullName>
    </recommendedName>
</protein>
<dbReference type="SUPFAM" id="SSF54928">
    <property type="entry name" value="RNA-binding domain, RBD"/>
    <property type="match status" value="1"/>
</dbReference>
<dbReference type="Pfam" id="PF00076">
    <property type="entry name" value="RRM_1"/>
    <property type="match status" value="1"/>
</dbReference>
<gene>
    <name evidence="5" type="ORF">BSTOLATCC_MIC22110</name>
</gene>
<evidence type="ECO:0000256" key="2">
    <source>
        <dbReference type="PROSITE-ProRule" id="PRU00176"/>
    </source>
</evidence>
<dbReference type="Proteomes" id="UP001162131">
    <property type="component" value="Unassembled WGS sequence"/>
</dbReference>
<reference evidence="5" key="1">
    <citation type="submission" date="2021-09" db="EMBL/GenBank/DDBJ databases">
        <authorList>
            <consortium name="AG Swart"/>
            <person name="Singh M."/>
            <person name="Singh A."/>
            <person name="Seah K."/>
            <person name="Emmerich C."/>
        </authorList>
    </citation>
    <scope>NUCLEOTIDE SEQUENCE</scope>
    <source>
        <strain evidence="5">ATCC30299</strain>
    </source>
</reference>
<dbReference type="GO" id="GO:0019843">
    <property type="term" value="F:rRNA binding"/>
    <property type="evidence" value="ECO:0007669"/>
    <property type="project" value="TreeGrafter"/>
</dbReference>
<dbReference type="PROSITE" id="PS50102">
    <property type="entry name" value="RRM"/>
    <property type="match status" value="1"/>
</dbReference>
<dbReference type="InterPro" id="IPR000504">
    <property type="entry name" value="RRM_dom"/>
</dbReference>
<dbReference type="EMBL" id="CAJZBQ010000021">
    <property type="protein sequence ID" value="CAG9318743.1"/>
    <property type="molecule type" value="Genomic_DNA"/>
</dbReference>
<evidence type="ECO:0000313" key="5">
    <source>
        <dbReference type="EMBL" id="CAG9318743.1"/>
    </source>
</evidence>
<proteinExistence type="predicted"/>
<organism evidence="5 6">
    <name type="scientific">Blepharisma stoltei</name>
    <dbReference type="NCBI Taxonomy" id="1481888"/>
    <lineage>
        <taxon>Eukaryota</taxon>
        <taxon>Sar</taxon>
        <taxon>Alveolata</taxon>
        <taxon>Ciliophora</taxon>
        <taxon>Postciliodesmatophora</taxon>
        <taxon>Heterotrichea</taxon>
        <taxon>Heterotrichida</taxon>
        <taxon>Blepharismidae</taxon>
        <taxon>Blepharisma</taxon>
    </lineage>
</organism>
<dbReference type="Gene3D" id="3.30.70.330">
    <property type="match status" value="1"/>
</dbReference>
<feature type="domain" description="RRM" evidence="4">
    <location>
        <begin position="6"/>
        <end position="81"/>
    </location>
</feature>
<name>A0AAU9IYH9_9CILI</name>
<dbReference type="InterPro" id="IPR034228">
    <property type="entry name" value="Nop6_RRM"/>
</dbReference>
<evidence type="ECO:0000256" key="3">
    <source>
        <dbReference type="SAM" id="MobiDB-lite"/>
    </source>
</evidence>
<dbReference type="InterPro" id="IPR035979">
    <property type="entry name" value="RBD_domain_sf"/>
</dbReference>
<accession>A0AAU9IYH9</accession>
<comment type="caution">
    <text evidence="5">The sequence shown here is derived from an EMBL/GenBank/DDBJ whole genome shotgun (WGS) entry which is preliminary data.</text>
</comment>
<evidence type="ECO:0000256" key="1">
    <source>
        <dbReference type="ARBA" id="ARBA00022884"/>
    </source>
</evidence>
<dbReference type="InterPro" id="IPR012677">
    <property type="entry name" value="Nucleotide-bd_a/b_plait_sf"/>
</dbReference>
<dbReference type="GO" id="GO:0042274">
    <property type="term" value="P:ribosomal small subunit biogenesis"/>
    <property type="evidence" value="ECO:0007669"/>
    <property type="project" value="TreeGrafter"/>
</dbReference>
<dbReference type="GO" id="GO:0005730">
    <property type="term" value="C:nucleolus"/>
    <property type="evidence" value="ECO:0007669"/>
    <property type="project" value="TreeGrafter"/>
</dbReference>
<dbReference type="SMART" id="SM00360">
    <property type="entry name" value="RRM"/>
    <property type="match status" value="1"/>
</dbReference>